<proteinExistence type="predicted"/>
<sequence>MASAYSLASDNTILHRPIDMSFDLDEALTLSANTSAPDDSGSEKIRNTATNGDLIVSDFPTVAGDGVCSVCMEDFQPAFPGKQVPCGHVFHAKCIATWISRCDSCPLCRSRCIISGDN</sequence>
<name>A0ACC1XE13_MELAZ</name>
<organism evidence="1 2">
    <name type="scientific">Melia azedarach</name>
    <name type="common">Chinaberry tree</name>
    <dbReference type="NCBI Taxonomy" id="155640"/>
    <lineage>
        <taxon>Eukaryota</taxon>
        <taxon>Viridiplantae</taxon>
        <taxon>Streptophyta</taxon>
        <taxon>Embryophyta</taxon>
        <taxon>Tracheophyta</taxon>
        <taxon>Spermatophyta</taxon>
        <taxon>Magnoliopsida</taxon>
        <taxon>eudicotyledons</taxon>
        <taxon>Gunneridae</taxon>
        <taxon>Pentapetalae</taxon>
        <taxon>rosids</taxon>
        <taxon>malvids</taxon>
        <taxon>Sapindales</taxon>
        <taxon>Meliaceae</taxon>
        <taxon>Melia</taxon>
    </lineage>
</organism>
<evidence type="ECO:0000313" key="1">
    <source>
        <dbReference type="EMBL" id="KAJ4708525.1"/>
    </source>
</evidence>
<protein>
    <submittedName>
        <fullName evidence="1">RING/U-box superfamily protein</fullName>
    </submittedName>
</protein>
<dbReference type="Proteomes" id="UP001164539">
    <property type="component" value="Chromosome 10"/>
</dbReference>
<keyword evidence="2" id="KW-1185">Reference proteome</keyword>
<comment type="caution">
    <text evidence="1">The sequence shown here is derived from an EMBL/GenBank/DDBJ whole genome shotgun (WGS) entry which is preliminary data.</text>
</comment>
<reference evidence="1 2" key="1">
    <citation type="journal article" date="2023" name="Science">
        <title>Complex scaffold remodeling in plant triterpene biosynthesis.</title>
        <authorList>
            <person name="De La Pena R."/>
            <person name="Hodgson H."/>
            <person name="Liu J.C."/>
            <person name="Stephenson M.J."/>
            <person name="Martin A.C."/>
            <person name="Owen C."/>
            <person name="Harkess A."/>
            <person name="Leebens-Mack J."/>
            <person name="Jimenez L.E."/>
            <person name="Osbourn A."/>
            <person name="Sattely E.S."/>
        </authorList>
    </citation>
    <scope>NUCLEOTIDE SEQUENCE [LARGE SCALE GENOMIC DNA]</scope>
    <source>
        <strain evidence="2">cv. JPN11</strain>
        <tissue evidence="1">Leaf</tissue>
    </source>
</reference>
<evidence type="ECO:0000313" key="2">
    <source>
        <dbReference type="Proteomes" id="UP001164539"/>
    </source>
</evidence>
<dbReference type="EMBL" id="CM051403">
    <property type="protein sequence ID" value="KAJ4708525.1"/>
    <property type="molecule type" value="Genomic_DNA"/>
</dbReference>
<accession>A0ACC1XE13</accession>
<gene>
    <name evidence="1" type="ORF">OWV82_018457</name>
</gene>